<keyword evidence="2" id="KW-1003">Cell membrane</keyword>
<evidence type="ECO:0000256" key="2">
    <source>
        <dbReference type="ARBA" id="ARBA00022475"/>
    </source>
</evidence>
<protein>
    <submittedName>
        <fullName evidence="7">LysE family translocator</fullName>
    </submittedName>
</protein>
<keyword evidence="5 6" id="KW-0472">Membrane</keyword>
<evidence type="ECO:0000256" key="5">
    <source>
        <dbReference type="ARBA" id="ARBA00023136"/>
    </source>
</evidence>
<dbReference type="InterPro" id="IPR001123">
    <property type="entry name" value="LeuE-type"/>
</dbReference>
<keyword evidence="4 6" id="KW-1133">Transmembrane helix</keyword>
<feature type="transmembrane region" description="Helical" evidence="6">
    <location>
        <begin position="35"/>
        <end position="59"/>
    </location>
</feature>
<dbReference type="EMBL" id="BAABAL010000018">
    <property type="protein sequence ID" value="GAA4023733.1"/>
    <property type="molecule type" value="Genomic_DNA"/>
</dbReference>
<feature type="transmembrane region" description="Helical" evidence="6">
    <location>
        <begin position="6"/>
        <end position="23"/>
    </location>
</feature>
<organism evidence="7 8">
    <name type="scientific">Allokutzneria multivorans</name>
    <dbReference type="NCBI Taxonomy" id="1142134"/>
    <lineage>
        <taxon>Bacteria</taxon>
        <taxon>Bacillati</taxon>
        <taxon>Actinomycetota</taxon>
        <taxon>Actinomycetes</taxon>
        <taxon>Pseudonocardiales</taxon>
        <taxon>Pseudonocardiaceae</taxon>
        <taxon>Allokutzneria</taxon>
    </lineage>
</organism>
<feature type="transmembrane region" description="Helical" evidence="6">
    <location>
        <begin position="65"/>
        <end position="83"/>
    </location>
</feature>
<evidence type="ECO:0000256" key="4">
    <source>
        <dbReference type="ARBA" id="ARBA00022989"/>
    </source>
</evidence>
<sequence length="206" mass="21015">MLAFTLAAFVVVIIPGPSVLFVISRAIAYGRTAALLTVLGGAIGSFVLAATVAAGLGAIIQTSAVLFTVVKLVGAAYLVYLGVKAFRQRREMRAAFEAGAGNPISGRRTLVEGFVVAVTNPKSGVFFAAVLPQFVDPVGNVAGQMLVFGAIFAVLALTLDGAWGVLAGAARSWFGRSSRRLDVMGGAAGLTMVGLGIGLAVTGRKD</sequence>
<dbReference type="Pfam" id="PF01810">
    <property type="entry name" value="LysE"/>
    <property type="match status" value="1"/>
</dbReference>
<dbReference type="PIRSF" id="PIRSF006324">
    <property type="entry name" value="LeuE"/>
    <property type="match status" value="1"/>
</dbReference>
<proteinExistence type="predicted"/>
<evidence type="ECO:0000256" key="6">
    <source>
        <dbReference type="SAM" id="Phobius"/>
    </source>
</evidence>
<accession>A0ABP7TBK3</accession>
<feature type="transmembrane region" description="Helical" evidence="6">
    <location>
        <begin position="181"/>
        <end position="201"/>
    </location>
</feature>
<evidence type="ECO:0000313" key="8">
    <source>
        <dbReference type="Proteomes" id="UP001501747"/>
    </source>
</evidence>
<keyword evidence="8" id="KW-1185">Reference proteome</keyword>
<dbReference type="PANTHER" id="PTHR30086:SF20">
    <property type="entry name" value="ARGININE EXPORTER PROTEIN ARGO-RELATED"/>
    <property type="match status" value="1"/>
</dbReference>
<feature type="transmembrane region" description="Helical" evidence="6">
    <location>
        <begin position="147"/>
        <end position="169"/>
    </location>
</feature>
<reference evidence="8" key="1">
    <citation type="journal article" date="2019" name="Int. J. Syst. Evol. Microbiol.">
        <title>The Global Catalogue of Microorganisms (GCM) 10K type strain sequencing project: providing services to taxonomists for standard genome sequencing and annotation.</title>
        <authorList>
            <consortium name="The Broad Institute Genomics Platform"/>
            <consortium name="The Broad Institute Genome Sequencing Center for Infectious Disease"/>
            <person name="Wu L."/>
            <person name="Ma J."/>
        </authorList>
    </citation>
    <scope>NUCLEOTIDE SEQUENCE [LARGE SCALE GENOMIC DNA]</scope>
    <source>
        <strain evidence="8">JCM 17342</strain>
    </source>
</reference>
<gene>
    <name evidence="7" type="ORF">GCM10022247_55180</name>
</gene>
<dbReference type="Proteomes" id="UP001501747">
    <property type="component" value="Unassembled WGS sequence"/>
</dbReference>
<dbReference type="PANTHER" id="PTHR30086">
    <property type="entry name" value="ARGININE EXPORTER PROTEIN ARGO"/>
    <property type="match status" value="1"/>
</dbReference>
<name>A0ABP7TBK3_9PSEU</name>
<feature type="transmembrane region" description="Helical" evidence="6">
    <location>
        <begin position="114"/>
        <end position="135"/>
    </location>
</feature>
<evidence type="ECO:0000256" key="1">
    <source>
        <dbReference type="ARBA" id="ARBA00004651"/>
    </source>
</evidence>
<keyword evidence="3 6" id="KW-0812">Transmembrane</keyword>
<evidence type="ECO:0000313" key="7">
    <source>
        <dbReference type="EMBL" id="GAA4023733.1"/>
    </source>
</evidence>
<evidence type="ECO:0000256" key="3">
    <source>
        <dbReference type="ARBA" id="ARBA00022692"/>
    </source>
</evidence>
<comment type="subcellular location">
    <subcellularLocation>
        <location evidence="1">Cell membrane</location>
        <topology evidence="1">Multi-pass membrane protein</topology>
    </subcellularLocation>
</comment>
<comment type="caution">
    <text evidence="7">The sequence shown here is derived from an EMBL/GenBank/DDBJ whole genome shotgun (WGS) entry which is preliminary data.</text>
</comment>